<protein>
    <submittedName>
        <fullName evidence="3">SH2 domain-containing protein</fullName>
    </submittedName>
</protein>
<dbReference type="AlphaFoldDB" id="A0A7I5E554"/>
<feature type="compositionally biased region" description="Basic residues" evidence="1">
    <location>
        <begin position="25"/>
        <end position="38"/>
    </location>
</feature>
<sequence length="227" mass="26455">MRSHPRTHKKKGSSDRRQGDGSSRRGTRKRRNSRKKKRSESSDSKDGEEESSKPTSEDRPPMQFFGDEQTRWSISSDADPIYIRDCDSSSFVPLPKAEADSRPAPDPRVEEHFIGVRSSEEAGKMVKPDDFVLYYKKEDDEELEIAIPLYLAHRNTRNKLFHFPVVRSAEENGARWWQVQISSFMNQSFRQLSDLVRCYHIYRFTDAQSGRMEVFPLWKGGILDDYK</sequence>
<feature type="compositionally biased region" description="Basic and acidic residues" evidence="1">
    <location>
        <begin position="39"/>
        <end position="60"/>
    </location>
</feature>
<reference evidence="3" key="1">
    <citation type="submission" date="2020-12" db="UniProtKB">
        <authorList>
            <consortium name="WormBaseParasite"/>
        </authorList>
    </citation>
    <scope>IDENTIFICATION</scope>
    <source>
        <strain evidence="3">MHco3</strain>
    </source>
</reference>
<dbReference type="PANTHER" id="PTHR31128">
    <property type="entry name" value="PROTEIN CBR-CLEC-135-RELATED"/>
    <property type="match status" value="1"/>
</dbReference>
<proteinExistence type="predicted"/>
<name>A0A7I5E554_HAECO</name>
<dbReference type="Proteomes" id="UP000025227">
    <property type="component" value="Unplaced"/>
</dbReference>
<evidence type="ECO:0000256" key="1">
    <source>
        <dbReference type="SAM" id="MobiDB-lite"/>
    </source>
</evidence>
<dbReference type="OrthoDB" id="5868621at2759"/>
<dbReference type="OMA" id="EENGARW"/>
<dbReference type="WBParaSite" id="HCON_00003890-00001">
    <property type="protein sequence ID" value="HCON_00003890-00001"/>
    <property type="gene ID" value="HCON_00003890"/>
</dbReference>
<keyword evidence="2" id="KW-1185">Reference proteome</keyword>
<evidence type="ECO:0000313" key="2">
    <source>
        <dbReference type="Proteomes" id="UP000025227"/>
    </source>
</evidence>
<feature type="compositionally biased region" description="Basic and acidic residues" evidence="1">
    <location>
        <begin position="12"/>
        <end position="23"/>
    </location>
</feature>
<dbReference type="PANTHER" id="PTHR31128:SF6">
    <property type="entry name" value="SH2 DOMAIN-CONTAINING PROTEIN"/>
    <property type="match status" value="1"/>
</dbReference>
<evidence type="ECO:0000313" key="3">
    <source>
        <dbReference type="WBParaSite" id="HCON_00003890-00001"/>
    </source>
</evidence>
<feature type="compositionally biased region" description="Basic residues" evidence="1">
    <location>
        <begin position="1"/>
        <end position="11"/>
    </location>
</feature>
<accession>A0A7I5E554</accession>
<organism evidence="2 3">
    <name type="scientific">Haemonchus contortus</name>
    <name type="common">Barber pole worm</name>
    <dbReference type="NCBI Taxonomy" id="6289"/>
    <lineage>
        <taxon>Eukaryota</taxon>
        <taxon>Metazoa</taxon>
        <taxon>Ecdysozoa</taxon>
        <taxon>Nematoda</taxon>
        <taxon>Chromadorea</taxon>
        <taxon>Rhabditida</taxon>
        <taxon>Rhabditina</taxon>
        <taxon>Rhabditomorpha</taxon>
        <taxon>Strongyloidea</taxon>
        <taxon>Trichostrongylidae</taxon>
        <taxon>Haemonchus</taxon>
    </lineage>
</organism>
<feature type="region of interest" description="Disordered" evidence="1">
    <location>
        <begin position="1"/>
        <end position="70"/>
    </location>
</feature>